<accession>A0A1G9CH41</accession>
<protein>
    <submittedName>
        <fullName evidence="1">Uncharacterized protein</fullName>
    </submittedName>
</protein>
<evidence type="ECO:0000313" key="1">
    <source>
        <dbReference type="EMBL" id="SDK50745.1"/>
    </source>
</evidence>
<dbReference type="EMBL" id="FNFX01000003">
    <property type="protein sequence ID" value="SDK50745.1"/>
    <property type="molecule type" value="Genomic_DNA"/>
</dbReference>
<dbReference type="AlphaFoldDB" id="A0A1G9CH41"/>
<evidence type="ECO:0000313" key="2">
    <source>
        <dbReference type="Proteomes" id="UP000198629"/>
    </source>
</evidence>
<sequence>MAELDITRVDDLIVMAQSVDATGVGPVFEKCQSETERVMLEWFNRVWAADPFDPLTDDLVVKAGEFCQGLGWELSSRERALLSQLHAVIETT</sequence>
<keyword evidence="2" id="KW-1185">Reference proteome</keyword>
<organism evidence="1 2">
    <name type="scientific">Methylophilus rhizosphaerae</name>
    <dbReference type="NCBI Taxonomy" id="492660"/>
    <lineage>
        <taxon>Bacteria</taxon>
        <taxon>Pseudomonadati</taxon>
        <taxon>Pseudomonadota</taxon>
        <taxon>Betaproteobacteria</taxon>
        <taxon>Nitrosomonadales</taxon>
        <taxon>Methylophilaceae</taxon>
        <taxon>Methylophilus</taxon>
    </lineage>
</organism>
<dbReference type="Proteomes" id="UP000198629">
    <property type="component" value="Unassembled WGS sequence"/>
</dbReference>
<proteinExistence type="predicted"/>
<reference evidence="2" key="1">
    <citation type="submission" date="2016-10" db="EMBL/GenBank/DDBJ databases">
        <authorList>
            <person name="Varghese N."/>
            <person name="Submissions S."/>
        </authorList>
    </citation>
    <scope>NUCLEOTIDE SEQUENCE [LARGE SCALE GENOMIC DNA]</scope>
    <source>
        <strain evidence="2">CBMB127</strain>
    </source>
</reference>
<name>A0A1G9CH41_9PROT</name>
<gene>
    <name evidence="1" type="ORF">SAMN05192566_1444</name>
</gene>
<dbReference type="RefSeq" id="WP_091471488.1">
    <property type="nucleotide sequence ID" value="NZ_FNFX01000003.1"/>
</dbReference>